<dbReference type="Proteomes" id="UP000290560">
    <property type="component" value="Unassembled WGS sequence"/>
</dbReference>
<protein>
    <submittedName>
        <fullName evidence="2">Uncharacterized protein</fullName>
    </submittedName>
</protein>
<gene>
    <name evidence="2" type="ORF">BHM03_00051110</name>
</gene>
<sequence length="110" mass="12224">MLPPRFPNSGIRAKVFVRKISLKLRVMILNRVESFYALLLYFRSEGSEEEGRLAMASPPPAARAVACTGDRSCRGSARVRRHRPPTRCRSRAAAPTQGNDDGAVRVREEG</sequence>
<evidence type="ECO:0000313" key="2">
    <source>
        <dbReference type="EMBL" id="RZR75177.1"/>
    </source>
</evidence>
<feature type="compositionally biased region" description="Basic residues" evidence="1">
    <location>
        <begin position="77"/>
        <end position="90"/>
    </location>
</feature>
<accession>A0A444D6W1</accession>
<organism evidence="2">
    <name type="scientific">Ensete ventricosum</name>
    <name type="common">Abyssinian banana</name>
    <name type="synonym">Musa ensete</name>
    <dbReference type="NCBI Taxonomy" id="4639"/>
    <lineage>
        <taxon>Eukaryota</taxon>
        <taxon>Viridiplantae</taxon>
        <taxon>Streptophyta</taxon>
        <taxon>Embryophyta</taxon>
        <taxon>Tracheophyta</taxon>
        <taxon>Spermatophyta</taxon>
        <taxon>Magnoliopsida</taxon>
        <taxon>Liliopsida</taxon>
        <taxon>Zingiberales</taxon>
        <taxon>Musaceae</taxon>
        <taxon>Ensete</taxon>
    </lineage>
</organism>
<reference evidence="2" key="1">
    <citation type="journal article" date="2018" name="Data Brief">
        <title>Genome sequence data from 17 accessions of Ensete ventricosum, a staple food crop for millions in Ethiopia.</title>
        <authorList>
            <person name="Yemataw Z."/>
            <person name="Muzemil S."/>
            <person name="Ambachew D."/>
            <person name="Tripathi L."/>
            <person name="Tesfaye K."/>
            <person name="Chala A."/>
            <person name="Farbos A."/>
            <person name="O'Neill P."/>
            <person name="Moore K."/>
            <person name="Grant M."/>
            <person name="Studholme D.J."/>
        </authorList>
    </citation>
    <scope>NUCLEOTIDE SEQUENCE [LARGE SCALE GENOMIC DNA]</scope>
    <source>
        <tissue evidence="2">Leaf</tissue>
    </source>
</reference>
<evidence type="ECO:0000256" key="1">
    <source>
        <dbReference type="SAM" id="MobiDB-lite"/>
    </source>
</evidence>
<proteinExistence type="predicted"/>
<dbReference type="AlphaFoldDB" id="A0A444D6W1"/>
<feature type="region of interest" description="Disordered" evidence="1">
    <location>
        <begin position="73"/>
        <end position="110"/>
    </location>
</feature>
<dbReference type="EMBL" id="KV876601">
    <property type="protein sequence ID" value="RZR75177.1"/>
    <property type="molecule type" value="Genomic_DNA"/>
</dbReference>
<name>A0A444D6W1_ENSVE</name>